<comment type="cofactor">
    <cofactor evidence="1 3">
        <name>FAD</name>
        <dbReference type="ChEBI" id="CHEBI:57692"/>
    </cofactor>
</comment>
<keyword evidence="3" id="KW-0274">FAD</keyword>
<dbReference type="InterPro" id="IPR007867">
    <property type="entry name" value="GMC_OxRtase_C"/>
</dbReference>
<dbReference type="PANTHER" id="PTHR11552:SF78">
    <property type="entry name" value="GLUCOSE-METHANOL-CHOLINE OXIDOREDUCTASE N-TERMINAL DOMAIN-CONTAINING PROTEIN"/>
    <property type="match status" value="1"/>
</dbReference>
<dbReference type="InterPro" id="IPR000172">
    <property type="entry name" value="GMC_OxRdtase_N"/>
</dbReference>
<gene>
    <name evidence="6" type="ORF">FB45DRAFT_1068331</name>
</gene>
<comment type="similarity">
    <text evidence="2">Belongs to the GMC oxidoreductase family.</text>
</comment>
<dbReference type="Pfam" id="PF05199">
    <property type="entry name" value="GMC_oxred_C"/>
    <property type="match status" value="1"/>
</dbReference>
<dbReference type="PIRSF" id="PIRSF000137">
    <property type="entry name" value="Alcohol_oxidase"/>
    <property type="match status" value="1"/>
</dbReference>
<comment type="caution">
    <text evidence="6">The sequence shown here is derived from an EMBL/GenBank/DDBJ whole genome shotgun (WGS) entry which is preliminary data.</text>
</comment>
<dbReference type="InterPro" id="IPR036188">
    <property type="entry name" value="FAD/NAD-bd_sf"/>
</dbReference>
<dbReference type="GO" id="GO:0050660">
    <property type="term" value="F:flavin adenine dinucleotide binding"/>
    <property type="evidence" value="ECO:0007669"/>
    <property type="project" value="InterPro"/>
</dbReference>
<dbReference type="Proteomes" id="UP001221142">
    <property type="component" value="Unassembled WGS sequence"/>
</dbReference>
<sequence>MLPHSIQPEYDIIFAGGGTAACVTASRLASAFPHLTILVLETGPGTKDKEEHIQPGLYPSHLASDTKTMGVHVSAPSDNVAGRAISVFFGQCVGCGSSINWMAYNRPAASDLDEWETVFGNEGWGAEAMIPMFQKAETYEIDPKKPTHGSDGPLKVSYGAASGLDGWKEFGNVGSAIEKGRPQGVEANSFGTESINIFYRMPKWASTAGRRSDVAHYYVYNNEPANLAVFDGCLVNRVLIENGIAMGVEYFFNRRVHPSAPPQDIHFTVKARQLRSGIGRKDLLERAGIAVVADIPGVGENYQDHILCTPLYIVDSDVKTMDNIFRGEPGTLKTAQQQWNADGSGLLSSNAIDAAIKLRPHPDELGELGPDFMEYWNEKFADKPDRPLLVSGQVMGLPKSDELLSSPKLMVILFYLCYPKSRGYLHISSSDPLEAPDFQAGYLSSPAELAALRWAYKKSREIARRLSFFRGALPPTHPNFNPESSAAAAILETSPVSLEAPKIVYSKDDDEAIDTYLRQSVQTTWHALGTCAMKPLEQGGVVDSKLNVYMVKKLKVVDLSIAPSNVHSNTYSMAMAIGEKAAVIIAEELNRTRLR</sequence>
<dbReference type="SUPFAM" id="SSF51905">
    <property type="entry name" value="FAD/NAD(P)-binding domain"/>
    <property type="match status" value="1"/>
</dbReference>
<evidence type="ECO:0000313" key="6">
    <source>
        <dbReference type="EMBL" id="KAJ7606649.1"/>
    </source>
</evidence>
<name>A0AAD7FA35_9AGAR</name>
<evidence type="ECO:0000256" key="1">
    <source>
        <dbReference type="ARBA" id="ARBA00001974"/>
    </source>
</evidence>
<dbReference type="Gene3D" id="3.30.560.10">
    <property type="entry name" value="Glucose Oxidase, domain 3"/>
    <property type="match status" value="2"/>
</dbReference>
<feature type="binding site" evidence="3">
    <location>
        <begin position="525"/>
        <end position="526"/>
    </location>
    <ligand>
        <name>FAD</name>
        <dbReference type="ChEBI" id="CHEBI:57692"/>
    </ligand>
</feature>
<dbReference type="SUPFAM" id="SSF54373">
    <property type="entry name" value="FAD-linked reductases, C-terminal domain"/>
    <property type="match status" value="1"/>
</dbReference>
<dbReference type="PANTHER" id="PTHR11552">
    <property type="entry name" value="GLUCOSE-METHANOL-CHOLINE GMC OXIDOREDUCTASE"/>
    <property type="match status" value="1"/>
</dbReference>
<dbReference type="AlphaFoldDB" id="A0AAD7FA35"/>
<evidence type="ECO:0000259" key="4">
    <source>
        <dbReference type="Pfam" id="PF00732"/>
    </source>
</evidence>
<dbReference type="GO" id="GO:0016614">
    <property type="term" value="F:oxidoreductase activity, acting on CH-OH group of donors"/>
    <property type="evidence" value="ECO:0007669"/>
    <property type="project" value="InterPro"/>
</dbReference>
<dbReference type="Gene3D" id="3.50.50.60">
    <property type="entry name" value="FAD/NAD(P)-binding domain"/>
    <property type="match status" value="2"/>
</dbReference>
<dbReference type="EMBL" id="JARKIF010000055">
    <property type="protein sequence ID" value="KAJ7606649.1"/>
    <property type="molecule type" value="Genomic_DNA"/>
</dbReference>
<keyword evidence="3" id="KW-0285">Flavoprotein</keyword>
<proteinExistence type="inferred from homology"/>
<feature type="domain" description="Glucose-methanol-choline oxidoreductase N-terminal" evidence="4">
    <location>
        <begin position="10"/>
        <end position="306"/>
    </location>
</feature>
<evidence type="ECO:0000256" key="3">
    <source>
        <dbReference type="PIRSR" id="PIRSR000137-2"/>
    </source>
</evidence>
<protein>
    <recommendedName>
        <fullName evidence="8">Alcohol oxidase</fullName>
    </recommendedName>
</protein>
<keyword evidence="7" id="KW-1185">Reference proteome</keyword>
<evidence type="ECO:0000313" key="7">
    <source>
        <dbReference type="Proteomes" id="UP001221142"/>
    </source>
</evidence>
<feature type="binding site" evidence="3">
    <location>
        <position position="235"/>
    </location>
    <ligand>
        <name>FAD</name>
        <dbReference type="ChEBI" id="CHEBI:57692"/>
    </ligand>
</feature>
<evidence type="ECO:0008006" key="8">
    <source>
        <dbReference type="Google" id="ProtNLM"/>
    </source>
</evidence>
<organism evidence="6 7">
    <name type="scientific">Roridomyces roridus</name>
    <dbReference type="NCBI Taxonomy" id="1738132"/>
    <lineage>
        <taxon>Eukaryota</taxon>
        <taxon>Fungi</taxon>
        <taxon>Dikarya</taxon>
        <taxon>Basidiomycota</taxon>
        <taxon>Agaricomycotina</taxon>
        <taxon>Agaricomycetes</taxon>
        <taxon>Agaricomycetidae</taxon>
        <taxon>Agaricales</taxon>
        <taxon>Marasmiineae</taxon>
        <taxon>Mycenaceae</taxon>
        <taxon>Roridomyces</taxon>
    </lineage>
</organism>
<accession>A0AAD7FA35</accession>
<feature type="domain" description="Glucose-methanol-choline oxidoreductase C-terminal" evidence="5">
    <location>
        <begin position="419"/>
        <end position="578"/>
    </location>
</feature>
<evidence type="ECO:0000256" key="2">
    <source>
        <dbReference type="ARBA" id="ARBA00010790"/>
    </source>
</evidence>
<reference evidence="6" key="1">
    <citation type="submission" date="2023-03" db="EMBL/GenBank/DDBJ databases">
        <title>Massive genome expansion in bonnet fungi (Mycena s.s.) driven by repeated elements and novel gene families across ecological guilds.</title>
        <authorList>
            <consortium name="Lawrence Berkeley National Laboratory"/>
            <person name="Harder C.B."/>
            <person name="Miyauchi S."/>
            <person name="Viragh M."/>
            <person name="Kuo A."/>
            <person name="Thoen E."/>
            <person name="Andreopoulos B."/>
            <person name="Lu D."/>
            <person name="Skrede I."/>
            <person name="Drula E."/>
            <person name="Henrissat B."/>
            <person name="Morin E."/>
            <person name="Kohler A."/>
            <person name="Barry K."/>
            <person name="LaButti K."/>
            <person name="Morin E."/>
            <person name="Salamov A."/>
            <person name="Lipzen A."/>
            <person name="Mereny Z."/>
            <person name="Hegedus B."/>
            <person name="Baldrian P."/>
            <person name="Stursova M."/>
            <person name="Weitz H."/>
            <person name="Taylor A."/>
            <person name="Grigoriev I.V."/>
            <person name="Nagy L.G."/>
            <person name="Martin F."/>
            <person name="Kauserud H."/>
        </authorList>
    </citation>
    <scope>NUCLEOTIDE SEQUENCE</scope>
    <source>
        <strain evidence="6">9284</strain>
    </source>
</reference>
<dbReference type="InterPro" id="IPR012132">
    <property type="entry name" value="GMC_OxRdtase"/>
</dbReference>
<evidence type="ECO:0000259" key="5">
    <source>
        <dbReference type="Pfam" id="PF05199"/>
    </source>
</evidence>
<dbReference type="Pfam" id="PF00732">
    <property type="entry name" value="GMC_oxred_N"/>
    <property type="match status" value="1"/>
</dbReference>